<dbReference type="Gene3D" id="3.40.50.11350">
    <property type="match status" value="1"/>
</dbReference>
<accession>A0A6C0HI58</accession>
<organism evidence="1">
    <name type="scientific">viral metagenome</name>
    <dbReference type="NCBI Taxonomy" id="1070528"/>
    <lineage>
        <taxon>unclassified sequences</taxon>
        <taxon>metagenomes</taxon>
        <taxon>organismal metagenomes</taxon>
    </lineage>
</organism>
<evidence type="ECO:0000313" key="1">
    <source>
        <dbReference type="EMBL" id="QHT80144.1"/>
    </source>
</evidence>
<protein>
    <submittedName>
        <fullName evidence="1">Uncharacterized protein</fullName>
    </submittedName>
</protein>
<proteinExistence type="predicted"/>
<dbReference type="EMBL" id="MN739963">
    <property type="protein sequence ID" value="QHT80144.1"/>
    <property type="molecule type" value="Genomic_DNA"/>
</dbReference>
<name>A0A6C0HI58_9ZZZZ</name>
<sequence length="236" mass="28278">MNQHGRLPDGVDSSDLFKMYKPNGELRDITYDYFEHYDICNEPIEYRGHINYDWGWQFWYYSHLDFSKILPLVRKYFTPNKEILDIVEKMEEKYGLTNNYDNICVLFHRGNDKQRETTLCEYSDIIQKSTEIKERTPGVRFLIQSDETEFIECFSETYPEHILFKDEIRHMGKCDNTVDKVFPENNYKFSKYFLAIVIIMSKCKHVVCGSGNISMWIAFFRGNMENFHQFFNGGWV</sequence>
<dbReference type="AlphaFoldDB" id="A0A6C0HI58"/>
<reference evidence="1" key="1">
    <citation type="journal article" date="2020" name="Nature">
        <title>Giant virus diversity and host interactions through global metagenomics.</title>
        <authorList>
            <person name="Schulz F."/>
            <person name="Roux S."/>
            <person name="Paez-Espino D."/>
            <person name="Jungbluth S."/>
            <person name="Walsh D.A."/>
            <person name="Denef V.J."/>
            <person name="McMahon K.D."/>
            <person name="Konstantinidis K.T."/>
            <person name="Eloe-Fadrosh E.A."/>
            <person name="Kyrpides N.C."/>
            <person name="Woyke T."/>
        </authorList>
    </citation>
    <scope>NUCLEOTIDE SEQUENCE</scope>
    <source>
        <strain evidence="1">GVMAG-M-3300023184-105</strain>
    </source>
</reference>